<evidence type="ECO:0000313" key="7">
    <source>
        <dbReference type="EMBL" id="MCL6268486.1"/>
    </source>
</evidence>
<dbReference type="PANTHER" id="PTHR23427">
    <property type="entry name" value="SURFEIT LOCUS PROTEIN"/>
    <property type="match status" value="1"/>
</dbReference>
<evidence type="ECO:0000313" key="8">
    <source>
        <dbReference type="Proteomes" id="UP001203338"/>
    </source>
</evidence>
<dbReference type="RefSeq" id="WP_249697320.1">
    <property type="nucleotide sequence ID" value="NZ_JAMFLX010000001.1"/>
</dbReference>
<protein>
    <recommendedName>
        <fullName evidence="6">SURF1-like protein</fullName>
    </recommendedName>
</protein>
<keyword evidence="3 6" id="KW-0812">Transmembrane</keyword>
<dbReference type="InterPro" id="IPR045214">
    <property type="entry name" value="Surf1/Surf4"/>
</dbReference>
<dbReference type="EMBL" id="JAMFLX010000001">
    <property type="protein sequence ID" value="MCL6268486.1"/>
    <property type="molecule type" value="Genomic_DNA"/>
</dbReference>
<proteinExistence type="inferred from homology"/>
<comment type="similarity">
    <text evidence="2 6">Belongs to the SURF1 family.</text>
</comment>
<evidence type="ECO:0000256" key="4">
    <source>
        <dbReference type="ARBA" id="ARBA00022989"/>
    </source>
</evidence>
<keyword evidence="4 6" id="KW-1133">Transmembrane helix</keyword>
<dbReference type="PANTHER" id="PTHR23427:SF2">
    <property type="entry name" value="SURFEIT LOCUS PROTEIN 1"/>
    <property type="match status" value="1"/>
</dbReference>
<dbReference type="CDD" id="cd06662">
    <property type="entry name" value="SURF1"/>
    <property type="match status" value="1"/>
</dbReference>
<gene>
    <name evidence="7" type="ORF">M3P05_00785</name>
</gene>
<dbReference type="PROSITE" id="PS50895">
    <property type="entry name" value="SURF1"/>
    <property type="match status" value="1"/>
</dbReference>
<evidence type="ECO:0000256" key="5">
    <source>
        <dbReference type="ARBA" id="ARBA00023136"/>
    </source>
</evidence>
<keyword evidence="8" id="KW-1185">Reference proteome</keyword>
<feature type="transmembrane region" description="Helical" evidence="6">
    <location>
        <begin position="205"/>
        <end position="224"/>
    </location>
</feature>
<organism evidence="7 8">
    <name type="scientific">Parendozoicomonas callyspongiae</name>
    <dbReference type="NCBI Taxonomy" id="2942213"/>
    <lineage>
        <taxon>Bacteria</taxon>
        <taxon>Pseudomonadati</taxon>
        <taxon>Pseudomonadota</taxon>
        <taxon>Gammaproteobacteria</taxon>
        <taxon>Oceanospirillales</taxon>
        <taxon>Endozoicomonadaceae</taxon>
        <taxon>Parendozoicomonas</taxon>
    </lineage>
</organism>
<dbReference type="Pfam" id="PF02104">
    <property type="entry name" value="SURF1"/>
    <property type="match status" value="1"/>
</dbReference>
<sequence length="236" mass="27168">MYRTRILTFVLLLLPVLIGLGLWQYGRYQEKLELEEQYKLRRQKTFSISDLQAVDDPRYYKVSTSGSFDNSRTFLLDNRVLAGRVGFHVITLFESFNGELLLVDRGWVPGLPDRSRLPDIPDIEGSVIITGESWLPAGKAFLLAEDLWSSEWPKLIQSIDFERMQSSLNQPLQPWFLVLDEQQPGSFQRNFHVVNMPPSRHLGYAVQWFSMALALVLLGGYALFGTNKNKRAEQEL</sequence>
<evidence type="ECO:0000256" key="1">
    <source>
        <dbReference type="ARBA" id="ARBA00004370"/>
    </source>
</evidence>
<comment type="subcellular location">
    <subcellularLocation>
        <location evidence="6">Cell membrane</location>
        <topology evidence="6">Multi-pass membrane protein</topology>
    </subcellularLocation>
    <subcellularLocation>
        <location evidence="1">Membrane</location>
    </subcellularLocation>
</comment>
<comment type="caution">
    <text evidence="6">Lacks conserved residue(s) required for the propagation of feature annotation.</text>
</comment>
<evidence type="ECO:0000256" key="6">
    <source>
        <dbReference type="RuleBase" id="RU363076"/>
    </source>
</evidence>
<evidence type="ECO:0000256" key="2">
    <source>
        <dbReference type="ARBA" id="ARBA00007165"/>
    </source>
</evidence>
<dbReference type="InterPro" id="IPR002994">
    <property type="entry name" value="Surf1/Shy1"/>
</dbReference>
<evidence type="ECO:0000256" key="3">
    <source>
        <dbReference type="ARBA" id="ARBA00022692"/>
    </source>
</evidence>
<reference evidence="7 8" key="1">
    <citation type="submission" date="2022-05" db="EMBL/GenBank/DDBJ databases">
        <authorList>
            <person name="Park J.-S."/>
        </authorList>
    </citation>
    <scope>NUCLEOTIDE SEQUENCE [LARGE SCALE GENOMIC DNA]</scope>
    <source>
        <strain evidence="7 8">2012CJ34-2</strain>
    </source>
</reference>
<comment type="caution">
    <text evidence="7">The sequence shown here is derived from an EMBL/GenBank/DDBJ whole genome shotgun (WGS) entry which is preliminary data.</text>
</comment>
<dbReference type="Proteomes" id="UP001203338">
    <property type="component" value="Unassembled WGS sequence"/>
</dbReference>
<name>A0ABT0PBA1_9GAMM</name>
<keyword evidence="5 6" id="KW-0472">Membrane</keyword>
<keyword evidence="6" id="KW-1003">Cell membrane</keyword>
<accession>A0ABT0PBA1</accession>